<name>L8PS78_STRVR</name>
<proteinExistence type="predicted"/>
<gene>
    <name evidence="1" type="ORF">STVIR_0793</name>
</gene>
<dbReference type="EMBL" id="AMLP01000032">
    <property type="protein sequence ID" value="ELS58242.1"/>
    <property type="molecule type" value="Genomic_DNA"/>
</dbReference>
<sequence>MNIQHSGTFLVAADGTVAYRRTAKLPPNSFDRHELLAAIAHSATGRPPRR</sequence>
<protein>
    <submittedName>
        <fullName evidence="1">Putative Alkyl hydroperoxide reductase/ Thiol specific antioxidant/ Mal allergen</fullName>
    </submittedName>
</protein>
<dbReference type="PATRIC" id="fig|1160705.3.peg.789"/>
<comment type="caution">
    <text evidence="1">The sequence shown here is derived from an EMBL/GenBank/DDBJ whole genome shotgun (WGS) entry which is preliminary data.</text>
</comment>
<evidence type="ECO:0000313" key="2">
    <source>
        <dbReference type="Proteomes" id="UP000011205"/>
    </source>
</evidence>
<organism evidence="1 2">
    <name type="scientific">Streptomyces viridochromogenes Tue57</name>
    <dbReference type="NCBI Taxonomy" id="1160705"/>
    <lineage>
        <taxon>Bacteria</taxon>
        <taxon>Bacillati</taxon>
        <taxon>Actinomycetota</taxon>
        <taxon>Actinomycetes</taxon>
        <taxon>Kitasatosporales</taxon>
        <taxon>Streptomycetaceae</taxon>
        <taxon>Streptomyces</taxon>
    </lineage>
</organism>
<reference evidence="1 2" key="1">
    <citation type="journal article" date="2013" name="Genome Announc.">
        <title>Draft Genome Sequence of Streptomyces viridochromogenes Strain Tu57, Producer of Avilamycin.</title>
        <authorList>
            <person name="Gruning B.A."/>
            <person name="Erxleben A."/>
            <person name="Hahnlein A."/>
            <person name="Gunther S."/>
        </authorList>
    </citation>
    <scope>NUCLEOTIDE SEQUENCE [LARGE SCALE GENOMIC DNA]</scope>
    <source>
        <strain evidence="1 2">Tue57</strain>
    </source>
</reference>
<evidence type="ECO:0000313" key="1">
    <source>
        <dbReference type="EMBL" id="ELS58242.1"/>
    </source>
</evidence>
<dbReference type="Proteomes" id="UP000011205">
    <property type="component" value="Unassembled WGS sequence"/>
</dbReference>
<accession>L8PS78</accession>
<dbReference type="AlphaFoldDB" id="L8PS78"/>